<evidence type="ECO:0000256" key="1">
    <source>
        <dbReference type="ARBA" id="ARBA00022679"/>
    </source>
</evidence>
<name>G0J0T0_CYCMS</name>
<keyword evidence="1 2" id="KW-0808">Transferase</keyword>
<proteinExistence type="predicted"/>
<organism evidence="2 3">
    <name type="scientific">Cyclobacterium marinum (strain ATCC 25205 / DSM 745 / LMG 13164 / NCIMB 1802)</name>
    <name type="common">Flectobacillus marinus</name>
    <dbReference type="NCBI Taxonomy" id="880070"/>
    <lineage>
        <taxon>Bacteria</taxon>
        <taxon>Pseudomonadati</taxon>
        <taxon>Bacteroidota</taxon>
        <taxon>Cytophagia</taxon>
        <taxon>Cytophagales</taxon>
        <taxon>Cyclobacteriaceae</taxon>
        <taxon>Cyclobacterium</taxon>
    </lineage>
</organism>
<keyword evidence="3" id="KW-1185">Reference proteome</keyword>
<gene>
    <name evidence="2" type="ordered locus">Cycma_0718</name>
</gene>
<evidence type="ECO:0000313" key="2">
    <source>
        <dbReference type="EMBL" id="AEL24492.1"/>
    </source>
</evidence>
<dbReference type="KEGG" id="cmr:Cycma_0718"/>
<dbReference type="PANTHER" id="PTHR12788">
    <property type="entry name" value="PROTEIN-TYROSINE SULFOTRANSFERASE 2"/>
    <property type="match status" value="1"/>
</dbReference>
<dbReference type="Pfam" id="PF13469">
    <property type="entry name" value="Sulfotransfer_3"/>
    <property type="match status" value="1"/>
</dbReference>
<evidence type="ECO:0000313" key="3">
    <source>
        <dbReference type="Proteomes" id="UP000001635"/>
    </source>
</evidence>
<dbReference type="GO" id="GO:0008476">
    <property type="term" value="F:protein-tyrosine sulfotransferase activity"/>
    <property type="evidence" value="ECO:0007669"/>
    <property type="project" value="InterPro"/>
</dbReference>
<dbReference type="PANTHER" id="PTHR12788:SF10">
    <property type="entry name" value="PROTEIN-TYROSINE SULFOTRANSFERASE"/>
    <property type="match status" value="1"/>
</dbReference>
<dbReference type="SUPFAM" id="SSF52540">
    <property type="entry name" value="P-loop containing nucleoside triphosphate hydrolases"/>
    <property type="match status" value="1"/>
</dbReference>
<dbReference type="HOGENOM" id="CLU_046916_1_2_10"/>
<dbReference type="OrthoDB" id="5432096at2"/>
<accession>G0J0T0</accession>
<sequence>MKPVILLGMPRSGTKLLRSFLNQHPKINIPDNESYLIHNSIRKFGEAYDFSVLKNRIKYFEFLTTTKFYDKCKADGLHFTFEEFDKLLSVYDWQHVFKLIFNYYGPKGSNHKYLWGDKSPGSFSQLKYIHQIFPNAYVVHIVRDPRDYCLSAKNAWGKNVFRSVHRWNLEINYYSKLVNELSINCINIKYEDLIDSPIEQLEKICEFLNIEYPPGLENLQKTVENIGSTKGKPTVIKGNKDKYIKAFNPKTINKLEGIGKEGMESMGYSINYQGKSINLNPIYLKYASVMDGLHSLRFHVKNKGVLKGVSYYSKLHANKR</sequence>
<protein>
    <submittedName>
        <fullName evidence="2">Sulfotransferase</fullName>
    </submittedName>
</protein>
<dbReference type="RefSeq" id="WP_014018790.1">
    <property type="nucleotide sequence ID" value="NC_015914.1"/>
</dbReference>
<reference evidence="3" key="1">
    <citation type="submission" date="2011-07" db="EMBL/GenBank/DDBJ databases">
        <title>The complete genome of Cyclobacterium marinum DSM 745.</title>
        <authorList>
            <person name="Lucas S."/>
            <person name="Han J."/>
            <person name="Lapidus A."/>
            <person name="Bruce D."/>
            <person name="Goodwin L."/>
            <person name="Pitluck S."/>
            <person name="Peters L."/>
            <person name="Kyrpides N."/>
            <person name="Mavromatis K."/>
            <person name="Ivanova N."/>
            <person name="Ovchinnikova G."/>
            <person name="Chertkov O."/>
            <person name="Detter J.C."/>
            <person name="Tapia R."/>
            <person name="Han C."/>
            <person name="Land M."/>
            <person name="Hauser L."/>
            <person name="Markowitz V."/>
            <person name="Cheng J.-F."/>
            <person name="Hugenholtz P."/>
            <person name="Woyke T."/>
            <person name="Wu D."/>
            <person name="Tindall B."/>
            <person name="Schuetze A."/>
            <person name="Brambilla E."/>
            <person name="Klenk H.-P."/>
            <person name="Eisen J.A."/>
        </authorList>
    </citation>
    <scope>NUCLEOTIDE SEQUENCE [LARGE SCALE GENOMIC DNA]</scope>
    <source>
        <strain evidence="3">ATCC 25205 / DSM 745 / LMG 13164 / NCIMB 1802</strain>
    </source>
</reference>
<dbReference type="InterPro" id="IPR027417">
    <property type="entry name" value="P-loop_NTPase"/>
</dbReference>
<dbReference type="InterPro" id="IPR026634">
    <property type="entry name" value="TPST-like"/>
</dbReference>
<dbReference type="AlphaFoldDB" id="G0J0T0"/>
<dbReference type="eggNOG" id="COG0726">
    <property type="taxonomic scope" value="Bacteria"/>
</dbReference>
<dbReference type="Proteomes" id="UP000001635">
    <property type="component" value="Chromosome"/>
</dbReference>
<dbReference type="STRING" id="880070.Cycma_0718"/>
<dbReference type="Gene3D" id="3.40.50.300">
    <property type="entry name" value="P-loop containing nucleotide triphosphate hydrolases"/>
    <property type="match status" value="1"/>
</dbReference>
<dbReference type="EMBL" id="CP002955">
    <property type="protein sequence ID" value="AEL24492.1"/>
    <property type="molecule type" value="Genomic_DNA"/>
</dbReference>